<proteinExistence type="predicted"/>
<feature type="compositionally biased region" description="Basic residues" evidence="1">
    <location>
        <begin position="61"/>
        <end position="70"/>
    </location>
</feature>
<evidence type="ECO:0000256" key="1">
    <source>
        <dbReference type="SAM" id="MobiDB-lite"/>
    </source>
</evidence>
<evidence type="ECO:0000313" key="3">
    <source>
        <dbReference type="Proteomes" id="UP000654918"/>
    </source>
</evidence>
<feature type="region of interest" description="Disordered" evidence="1">
    <location>
        <begin position="48"/>
        <end position="70"/>
    </location>
</feature>
<protein>
    <submittedName>
        <fullName evidence="2">Uncharacterized protein</fullName>
    </submittedName>
</protein>
<evidence type="ECO:0000313" key="2">
    <source>
        <dbReference type="EMBL" id="KAF6831452.1"/>
    </source>
</evidence>
<dbReference type="AlphaFoldDB" id="A0A8H6NFB1"/>
<reference evidence="2" key="1">
    <citation type="journal article" date="2020" name="Phytopathology">
        <title>Genome Sequence Resources of Colletotrichum truncatum, C. plurivorum, C. musicola, and C. sojae: Four Species Pathogenic to Soybean (Glycine max).</title>
        <authorList>
            <person name="Rogerio F."/>
            <person name="Boufleur T.R."/>
            <person name="Ciampi-Guillardi M."/>
            <person name="Sukno S.A."/>
            <person name="Thon M.R."/>
            <person name="Massola Junior N.S."/>
            <person name="Baroncelli R."/>
        </authorList>
    </citation>
    <scope>NUCLEOTIDE SEQUENCE</scope>
    <source>
        <strain evidence="2">LFN00145</strain>
    </source>
</reference>
<keyword evidence="3" id="KW-1185">Reference proteome</keyword>
<organism evidence="2 3">
    <name type="scientific">Colletotrichum plurivorum</name>
    <dbReference type="NCBI Taxonomy" id="2175906"/>
    <lineage>
        <taxon>Eukaryota</taxon>
        <taxon>Fungi</taxon>
        <taxon>Dikarya</taxon>
        <taxon>Ascomycota</taxon>
        <taxon>Pezizomycotina</taxon>
        <taxon>Sordariomycetes</taxon>
        <taxon>Hypocreomycetidae</taxon>
        <taxon>Glomerellales</taxon>
        <taxon>Glomerellaceae</taxon>
        <taxon>Colletotrichum</taxon>
        <taxon>Colletotrichum orchidearum species complex</taxon>
    </lineage>
</organism>
<accession>A0A8H6NFB1</accession>
<name>A0A8H6NFB1_9PEZI</name>
<comment type="caution">
    <text evidence="2">The sequence shown here is derived from an EMBL/GenBank/DDBJ whole genome shotgun (WGS) entry which is preliminary data.</text>
</comment>
<gene>
    <name evidence="2" type="ORF">CPLU01_06737</name>
</gene>
<dbReference type="EMBL" id="WIGO01000081">
    <property type="protein sequence ID" value="KAF6831452.1"/>
    <property type="molecule type" value="Genomic_DNA"/>
</dbReference>
<sequence length="117" mass="13246">MDRVGDFADFWYGGSEIIENVDDEKLWARGFWEEKFFLRSHAEIQRPMRDLSGGGGPLKPRGGHHRRRARGAFRVPFREPIRIGLLGPGGRGAMSRATPSCRSPSRAFVCQVQTRAF</sequence>
<dbReference type="Proteomes" id="UP000654918">
    <property type="component" value="Unassembled WGS sequence"/>
</dbReference>